<evidence type="ECO:0000259" key="1">
    <source>
        <dbReference type="Pfam" id="PF08241"/>
    </source>
</evidence>
<keyword evidence="3" id="KW-1185">Reference proteome</keyword>
<dbReference type="GO" id="GO:0032259">
    <property type="term" value="P:methylation"/>
    <property type="evidence" value="ECO:0007669"/>
    <property type="project" value="UniProtKB-KW"/>
</dbReference>
<sequence>MEVPDAERWNHNIHYHGLLAEAVADAGQVLDIGCGEGMLARRLRAQGSEVTGIDLHEPSLERARAQSPDGGITYLNADFLTYPFPPESFDGIVSVAALHHMDTTAALTHMRDLLRPGGTLAVVGLTRDAFPRDLPYVAAAWAATIWQRLVHSQWEHASPVAWPPPETFPEFRDLATNLLPGSRVRRHVLWRYSLLWTKPVHA</sequence>
<dbReference type="Gene3D" id="3.40.50.150">
    <property type="entry name" value="Vaccinia Virus protein VP39"/>
    <property type="match status" value="1"/>
</dbReference>
<evidence type="ECO:0000313" key="2">
    <source>
        <dbReference type="EMBL" id="QLY33583.1"/>
    </source>
</evidence>
<reference evidence="2 3" key="1">
    <citation type="submission" date="2020-07" db="EMBL/GenBank/DDBJ databases">
        <authorList>
            <person name="Zhuang K."/>
            <person name="Ran Y."/>
        </authorList>
    </citation>
    <scope>NUCLEOTIDE SEQUENCE [LARGE SCALE GENOMIC DNA]</scope>
    <source>
        <strain evidence="2 3">WCH-YHL-001</strain>
    </source>
</reference>
<proteinExistence type="predicted"/>
<protein>
    <submittedName>
        <fullName evidence="2">Class I SAM-dependent methyltransferase</fullName>
    </submittedName>
</protein>
<dbReference type="PANTHER" id="PTHR43861">
    <property type="entry name" value="TRANS-ACONITATE 2-METHYLTRANSFERASE-RELATED"/>
    <property type="match status" value="1"/>
</dbReference>
<dbReference type="InterPro" id="IPR029063">
    <property type="entry name" value="SAM-dependent_MTases_sf"/>
</dbReference>
<dbReference type="Pfam" id="PF08241">
    <property type="entry name" value="Methyltransf_11"/>
    <property type="match status" value="1"/>
</dbReference>
<keyword evidence="2" id="KW-0489">Methyltransferase</keyword>
<gene>
    <name evidence="2" type="ORF">H0264_16300</name>
</gene>
<accession>A0A7D6ZRG9</accession>
<dbReference type="KEGG" id="nhu:H0264_16300"/>
<name>A0A7D6ZRG9_9NOCA</name>
<dbReference type="RefSeq" id="WP_181584747.1">
    <property type="nucleotide sequence ID" value="NZ_CP059399.1"/>
</dbReference>
<organism evidence="2 3">
    <name type="scientific">Nocardia huaxiensis</name>
    <dbReference type="NCBI Taxonomy" id="2755382"/>
    <lineage>
        <taxon>Bacteria</taxon>
        <taxon>Bacillati</taxon>
        <taxon>Actinomycetota</taxon>
        <taxon>Actinomycetes</taxon>
        <taxon>Mycobacteriales</taxon>
        <taxon>Nocardiaceae</taxon>
        <taxon>Nocardia</taxon>
    </lineage>
</organism>
<dbReference type="EMBL" id="CP059399">
    <property type="protein sequence ID" value="QLY33583.1"/>
    <property type="molecule type" value="Genomic_DNA"/>
</dbReference>
<dbReference type="AlphaFoldDB" id="A0A7D6ZRG9"/>
<evidence type="ECO:0000313" key="3">
    <source>
        <dbReference type="Proteomes" id="UP000515512"/>
    </source>
</evidence>
<keyword evidence="2" id="KW-0808">Transferase</keyword>
<dbReference type="InterPro" id="IPR013216">
    <property type="entry name" value="Methyltransf_11"/>
</dbReference>
<dbReference type="Proteomes" id="UP000515512">
    <property type="component" value="Chromosome"/>
</dbReference>
<dbReference type="SUPFAM" id="SSF53335">
    <property type="entry name" value="S-adenosyl-L-methionine-dependent methyltransferases"/>
    <property type="match status" value="1"/>
</dbReference>
<feature type="domain" description="Methyltransferase type 11" evidence="1">
    <location>
        <begin position="30"/>
        <end position="121"/>
    </location>
</feature>
<dbReference type="GO" id="GO:0008757">
    <property type="term" value="F:S-adenosylmethionine-dependent methyltransferase activity"/>
    <property type="evidence" value="ECO:0007669"/>
    <property type="project" value="InterPro"/>
</dbReference>
<dbReference type="CDD" id="cd02440">
    <property type="entry name" value="AdoMet_MTases"/>
    <property type="match status" value="1"/>
</dbReference>